<dbReference type="PROSITE" id="PS51257">
    <property type="entry name" value="PROKAR_LIPOPROTEIN"/>
    <property type="match status" value="1"/>
</dbReference>
<sequence>MCPSPIKNAFAIGVMTVVGFSASACSSHSPTDRSNAYSGEASSNLNFSAYDIRELNALEETDALFFLLFVPDRHPATQMHKAELRKMQSTASEGLGVPAVAVSYVFAVSSPDTDLLREWSPDLRIPKDPTLVVFKNREELARRWLGREPLSEAAEELLSQLEHKRIEEQLSQ</sequence>
<evidence type="ECO:0000313" key="2">
    <source>
        <dbReference type="Proteomes" id="UP000318081"/>
    </source>
</evidence>
<protein>
    <recommendedName>
        <fullName evidence="3">Thioredoxin domain-containing protein</fullName>
    </recommendedName>
</protein>
<dbReference type="EMBL" id="CP036432">
    <property type="protein sequence ID" value="QDV86098.1"/>
    <property type="molecule type" value="Genomic_DNA"/>
</dbReference>
<reference evidence="1 2" key="1">
    <citation type="submission" date="2019-02" db="EMBL/GenBank/DDBJ databases">
        <title>Deep-cultivation of Planctomycetes and their phenomic and genomic characterization uncovers novel biology.</title>
        <authorList>
            <person name="Wiegand S."/>
            <person name="Jogler M."/>
            <person name="Boedeker C."/>
            <person name="Pinto D."/>
            <person name="Vollmers J."/>
            <person name="Rivas-Marin E."/>
            <person name="Kohn T."/>
            <person name="Peeters S.H."/>
            <person name="Heuer A."/>
            <person name="Rast P."/>
            <person name="Oberbeckmann S."/>
            <person name="Bunk B."/>
            <person name="Jeske O."/>
            <person name="Meyerdierks A."/>
            <person name="Storesund J.E."/>
            <person name="Kallscheuer N."/>
            <person name="Luecker S."/>
            <person name="Lage O.M."/>
            <person name="Pohl T."/>
            <person name="Merkel B.J."/>
            <person name="Hornburger P."/>
            <person name="Mueller R.-W."/>
            <person name="Bruemmer F."/>
            <person name="Labrenz M."/>
            <person name="Spormann A.M."/>
            <person name="Op den Camp H."/>
            <person name="Overmann J."/>
            <person name="Amann R."/>
            <person name="Jetten M.S.M."/>
            <person name="Mascher T."/>
            <person name="Medema M.H."/>
            <person name="Devos D.P."/>
            <person name="Kaster A.-K."/>
            <person name="Ovreas L."/>
            <person name="Rohde M."/>
            <person name="Galperin M.Y."/>
            <person name="Jogler C."/>
        </authorList>
    </citation>
    <scope>NUCLEOTIDE SEQUENCE [LARGE SCALE GENOMIC DNA]</scope>
    <source>
        <strain evidence="1 2">TBK1r</strain>
    </source>
</reference>
<evidence type="ECO:0000313" key="1">
    <source>
        <dbReference type="EMBL" id="QDV86098.1"/>
    </source>
</evidence>
<keyword evidence="2" id="KW-1185">Reference proteome</keyword>
<organism evidence="1 2">
    <name type="scientific">Stieleria magnilauensis</name>
    <dbReference type="NCBI Taxonomy" id="2527963"/>
    <lineage>
        <taxon>Bacteria</taxon>
        <taxon>Pseudomonadati</taxon>
        <taxon>Planctomycetota</taxon>
        <taxon>Planctomycetia</taxon>
        <taxon>Pirellulales</taxon>
        <taxon>Pirellulaceae</taxon>
        <taxon>Stieleria</taxon>
    </lineage>
</organism>
<evidence type="ECO:0008006" key="3">
    <source>
        <dbReference type="Google" id="ProtNLM"/>
    </source>
</evidence>
<gene>
    <name evidence="1" type="ORF">TBK1r_51160</name>
</gene>
<accession>A0ABX5XVN4</accession>
<dbReference type="Proteomes" id="UP000318081">
    <property type="component" value="Chromosome"/>
</dbReference>
<proteinExistence type="predicted"/>
<name>A0ABX5XVN4_9BACT</name>